<proteinExistence type="predicted"/>
<accession>A0AAV6VHM1</accession>
<dbReference type="AlphaFoldDB" id="A0AAV6VHM1"/>
<organism evidence="1 2">
    <name type="scientific">Oedothorax gibbosus</name>
    <dbReference type="NCBI Taxonomy" id="931172"/>
    <lineage>
        <taxon>Eukaryota</taxon>
        <taxon>Metazoa</taxon>
        <taxon>Ecdysozoa</taxon>
        <taxon>Arthropoda</taxon>
        <taxon>Chelicerata</taxon>
        <taxon>Arachnida</taxon>
        <taxon>Araneae</taxon>
        <taxon>Araneomorphae</taxon>
        <taxon>Entelegynae</taxon>
        <taxon>Araneoidea</taxon>
        <taxon>Linyphiidae</taxon>
        <taxon>Erigoninae</taxon>
        <taxon>Oedothorax</taxon>
    </lineage>
</organism>
<comment type="caution">
    <text evidence="1">The sequence shown here is derived from an EMBL/GenBank/DDBJ whole genome shotgun (WGS) entry which is preliminary data.</text>
</comment>
<evidence type="ECO:0000313" key="2">
    <source>
        <dbReference type="Proteomes" id="UP000827092"/>
    </source>
</evidence>
<dbReference type="Proteomes" id="UP000827092">
    <property type="component" value="Unassembled WGS sequence"/>
</dbReference>
<dbReference type="EMBL" id="JAFNEN010000073">
    <property type="protein sequence ID" value="KAG8196257.1"/>
    <property type="molecule type" value="Genomic_DNA"/>
</dbReference>
<name>A0AAV6VHM1_9ARAC</name>
<keyword evidence="2" id="KW-1185">Reference proteome</keyword>
<evidence type="ECO:0000313" key="1">
    <source>
        <dbReference type="EMBL" id="KAG8196257.1"/>
    </source>
</evidence>
<reference evidence="1 2" key="1">
    <citation type="journal article" date="2022" name="Nat. Ecol. Evol.">
        <title>A masculinizing supergene underlies an exaggerated male reproductive morph in a spider.</title>
        <authorList>
            <person name="Hendrickx F."/>
            <person name="De Corte Z."/>
            <person name="Sonet G."/>
            <person name="Van Belleghem S.M."/>
            <person name="Kostlbacher S."/>
            <person name="Vangestel C."/>
        </authorList>
    </citation>
    <scope>NUCLEOTIDE SEQUENCE [LARGE SCALE GENOMIC DNA]</scope>
    <source>
        <strain evidence="1">W744_W776</strain>
    </source>
</reference>
<sequence>MQTSSQLQKTSLFVHNTPYPDIRFTSYCLSESKKIQTCQNKIRREMVYTHQYVRNDPIQRYLNIKTISEYMDILNDNS</sequence>
<gene>
    <name evidence="1" type="ORF">JTE90_023813</name>
</gene>
<protein>
    <submittedName>
        <fullName evidence="1">Uncharacterized protein</fullName>
    </submittedName>
</protein>